<organism evidence="2 3">
    <name type="scientific">Fasciola gigantica</name>
    <name type="common">Giant liver fluke</name>
    <dbReference type="NCBI Taxonomy" id="46835"/>
    <lineage>
        <taxon>Eukaryota</taxon>
        <taxon>Metazoa</taxon>
        <taxon>Spiralia</taxon>
        <taxon>Lophotrochozoa</taxon>
        <taxon>Platyhelminthes</taxon>
        <taxon>Trematoda</taxon>
        <taxon>Digenea</taxon>
        <taxon>Plagiorchiida</taxon>
        <taxon>Echinostomata</taxon>
        <taxon>Echinostomatoidea</taxon>
        <taxon>Fasciolidae</taxon>
        <taxon>Fasciola</taxon>
    </lineage>
</organism>
<sequence>MRLKWNRLLVVNSNYEAYRPFQQMFSRSAKRSVQKKKDFSDEQNKKRTKNPPPQTSMTSVCFPYTFYQKFSSVQSILYSLKQYFLSLFLFSSDFICVLRYHISRFRTSKKYLPRSSAASTLQFTLIGTSFDTIQLRCDIANAQELSSGSNVAQPGADLKTGIVKTNESLDSSSRSTYMNGIPRAQKIDMNIHCEFYSQII</sequence>
<dbReference type="Proteomes" id="UP000316759">
    <property type="component" value="Unassembled WGS sequence"/>
</dbReference>
<reference evidence="2 3" key="1">
    <citation type="submission" date="2019-04" db="EMBL/GenBank/DDBJ databases">
        <title>Annotation for the trematode Fasciola gigantica.</title>
        <authorList>
            <person name="Choi Y.-J."/>
        </authorList>
    </citation>
    <scope>NUCLEOTIDE SEQUENCE [LARGE SCALE GENOMIC DNA]</scope>
    <source>
        <strain evidence="2">Uganda_cow_1</strain>
    </source>
</reference>
<evidence type="ECO:0000313" key="2">
    <source>
        <dbReference type="EMBL" id="TPP64520.1"/>
    </source>
</evidence>
<evidence type="ECO:0000256" key="1">
    <source>
        <dbReference type="SAM" id="MobiDB-lite"/>
    </source>
</evidence>
<protein>
    <submittedName>
        <fullName evidence="2">Uncharacterized protein</fullName>
    </submittedName>
</protein>
<proteinExistence type="predicted"/>
<feature type="region of interest" description="Disordered" evidence="1">
    <location>
        <begin position="29"/>
        <end position="55"/>
    </location>
</feature>
<keyword evidence="3" id="KW-1185">Reference proteome</keyword>
<dbReference type="EMBL" id="SUNJ01004327">
    <property type="protein sequence ID" value="TPP64520.1"/>
    <property type="molecule type" value="Genomic_DNA"/>
</dbReference>
<name>A0A504Z4L1_FASGI</name>
<accession>A0A504Z4L1</accession>
<dbReference type="AlphaFoldDB" id="A0A504Z4L1"/>
<feature type="compositionally biased region" description="Basic and acidic residues" evidence="1">
    <location>
        <begin position="35"/>
        <end position="45"/>
    </location>
</feature>
<evidence type="ECO:0000313" key="3">
    <source>
        <dbReference type="Proteomes" id="UP000316759"/>
    </source>
</evidence>
<gene>
    <name evidence="2" type="ORF">FGIG_06208</name>
</gene>
<comment type="caution">
    <text evidence="2">The sequence shown here is derived from an EMBL/GenBank/DDBJ whole genome shotgun (WGS) entry which is preliminary data.</text>
</comment>